<dbReference type="Pfam" id="PF17045">
    <property type="entry name" value="CEP63"/>
    <property type="match status" value="1"/>
</dbReference>
<evidence type="ECO:0000256" key="7">
    <source>
        <dbReference type="ARBA" id="ARBA00030704"/>
    </source>
</evidence>
<feature type="coiled-coil region" evidence="8">
    <location>
        <begin position="217"/>
        <end position="251"/>
    </location>
</feature>
<sequence>MEKKSHRTDAASPCEAELQDLIHQIDRMVNNKKLEWERKVQALEARMDVRDQELANAQSKLDLKGQEVGILRQKLDSLQKTKYEMAQDFEAQLQALKSQFCKLTQSYEKLQLHQIKQDKVHSKEKCAENLEAPFELSNLNQKLEEFKAKSREWDKKETLYQNHLISLDAQRKLLSEKCNLFQKQTQNYQFQISNKNQKQEDTATSSQSKTERDEFIIEKLKSTVNEIAINRNKLQEENLKLQQELTVCQTQCQNMEAGLSEMRNELQSRDSLWRGMETEFQQLRKELLKIGECKNIQENQMKLQSAYAQCIQEMENKKAELLKLEQHQESQQKELNKLSDMRYKAIRSENTHLKKMIENLESRRYMVIFSYTASIHELECENEKLRNNLGKFQSGSETSILAIPPEMSLPTTATEKFFQEEEKRAKEFEEILNSHIEELQRHSENTVKKYARLKQNRHI</sequence>
<dbReference type="AlphaFoldDB" id="A0A8C3RRW5"/>
<keyword evidence="4" id="KW-0963">Cytoplasm</keyword>
<evidence type="ECO:0000256" key="2">
    <source>
        <dbReference type="ARBA" id="ARBA00007181"/>
    </source>
</evidence>
<dbReference type="GO" id="GO:0005737">
    <property type="term" value="C:cytoplasm"/>
    <property type="evidence" value="ECO:0007669"/>
    <property type="project" value="UniProtKB-SubCell"/>
</dbReference>
<accession>A0A8C3RRW5</accession>
<feature type="domain" description="CEP63/Deup1 N-terminal" evidence="9">
    <location>
        <begin position="12"/>
        <end position="270"/>
    </location>
</feature>
<comment type="similarity">
    <text evidence="2">Belongs to the CEP63 family.</text>
</comment>
<feature type="coiled-coil region" evidence="8">
    <location>
        <begin position="307"/>
        <end position="456"/>
    </location>
</feature>
<proteinExistence type="inferred from homology"/>
<keyword evidence="12" id="KW-1185">Reference proteome</keyword>
<evidence type="ECO:0000313" key="11">
    <source>
        <dbReference type="Ensembl" id="ENSCSRP00000002370.1"/>
    </source>
</evidence>
<keyword evidence="6 8" id="KW-0175">Coiled coil</keyword>
<dbReference type="GO" id="GO:0098535">
    <property type="term" value="P:de novo centriole assembly involved in multi-ciliated epithelial cell differentiation"/>
    <property type="evidence" value="ECO:0007669"/>
    <property type="project" value="TreeGrafter"/>
</dbReference>
<dbReference type="Ensembl" id="ENSCSRT00000002436.1">
    <property type="protein sequence ID" value="ENSCSRP00000002370.1"/>
    <property type="gene ID" value="ENSCSRG00000001760.1"/>
</dbReference>
<dbReference type="GO" id="GO:0005814">
    <property type="term" value="C:centriole"/>
    <property type="evidence" value="ECO:0007669"/>
    <property type="project" value="TreeGrafter"/>
</dbReference>
<reference evidence="11" key="2">
    <citation type="submission" date="2025-09" db="UniProtKB">
        <authorList>
            <consortium name="Ensembl"/>
        </authorList>
    </citation>
    <scope>IDENTIFICATION</scope>
</reference>
<evidence type="ECO:0000259" key="10">
    <source>
        <dbReference type="Pfam" id="PF25771"/>
    </source>
</evidence>
<dbReference type="Pfam" id="PF25771">
    <property type="entry name" value="CC_CEP152-bind"/>
    <property type="match status" value="1"/>
</dbReference>
<dbReference type="Proteomes" id="UP000694403">
    <property type="component" value="Unplaced"/>
</dbReference>
<dbReference type="InterPro" id="IPR057656">
    <property type="entry name" value="CEP63/Deup1_CC"/>
</dbReference>
<evidence type="ECO:0000259" key="9">
    <source>
        <dbReference type="Pfam" id="PF17045"/>
    </source>
</evidence>
<evidence type="ECO:0000256" key="6">
    <source>
        <dbReference type="ARBA" id="ARBA00023054"/>
    </source>
</evidence>
<evidence type="ECO:0000313" key="12">
    <source>
        <dbReference type="Proteomes" id="UP000694403"/>
    </source>
</evidence>
<protein>
    <recommendedName>
        <fullName evidence="3">Deuterosome assembly protein 1</fullName>
    </recommendedName>
    <alternativeName>
        <fullName evidence="7">Coiled-coil domain-containing protein 67</fullName>
    </alternativeName>
</protein>
<dbReference type="GO" id="GO:0007099">
    <property type="term" value="P:centriole replication"/>
    <property type="evidence" value="ECO:0007669"/>
    <property type="project" value="TreeGrafter"/>
</dbReference>
<reference evidence="11" key="1">
    <citation type="submission" date="2025-08" db="UniProtKB">
        <authorList>
            <consortium name="Ensembl"/>
        </authorList>
    </citation>
    <scope>IDENTIFICATION</scope>
</reference>
<evidence type="ECO:0000256" key="5">
    <source>
        <dbReference type="ARBA" id="ARBA00022794"/>
    </source>
</evidence>
<feature type="domain" description="CEP63/Deup1 CEP152 binding coiled coil" evidence="10">
    <location>
        <begin position="416"/>
        <end position="450"/>
    </location>
</feature>
<dbReference type="PANTHER" id="PTHR18875:SF5">
    <property type="entry name" value="DEUTEROSOME ASSEMBLY PROTEIN 1"/>
    <property type="match status" value="1"/>
</dbReference>
<keyword evidence="5" id="KW-0970">Cilium biogenesis/degradation</keyword>
<organism evidence="11 12">
    <name type="scientific">Chelydra serpentina</name>
    <name type="common">Snapping turtle</name>
    <name type="synonym">Testudo serpentina</name>
    <dbReference type="NCBI Taxonomy" id="8475"/>
    <lineage>
        <taxon>Eukaryota</taxon>
        <taxon>Metazoa</taxon>
        <taxon>Chordata</taxon>
        <taxon>Craniata</taxon>
        <taxon>Vertebrata</taxon>
        <taxon>Euteleostomi</taxon>
        <taxon>Archelosauria</taxon>
        <taxon>Testudinata</taxon>
        <taxon>Testudines</taxon>
        <taxon>Cryptodira</taxon>
        <taxon>Durocryptodira</taxon>
        <taxon>Americhelydia</taxon>
        <taxon>Chelydroidea</taxon>
        <taxon>Chelydridae</taxon>
        <taxon>Chelydra</taxon>
    </lineage>
</organism>
<dbReference type="PANTHER" id="PTHR18875">
    <property type="entry name" value="SARCOMA ANTIGEN NY-SAR-24/CYTOSKELETAL PROTEIN SOJO"/>
    <property type="match status" value="1"/>
</dbReference>
<evidence type="ECO:0000256" key="3">
    <source>
        <dbReference type="ARBA" id="ARBA00019105"/>
    </source>
</evidence>
<comment type="subcellular location">
    <subcellularLocation>
        <location evidence="1">Cytoplasm</location>
    </subcellularLocation>
</comment>
<evidence type="ECO:0000256" key="8">
    <source>
        <dbReference type="SAM" id="Coils"/>
    </source>
</evidence>
<evidence type="ECO:0000256" key="1">
    <source>
        <dbReference type="ARBA" id="ARBA00004496"/>
    </source>
</evidence>
<evidence type="ECO:0000256" key="4">
    <source>
        <dbReference type="ARBA" id="ARBA00022490"/>
    </source>
</evidence>
<dbReference type="GO" id="GO:0098536">
    <property type="term" value="C:deuterosome"/>
    <property type="evidence" value="ECO:0007669"/>
    <property type="project" value="TreeGrafter"/>
</dbReference>
<dbReference type="InterPro" id="IPR031470">
    <property type="entry name" value="CEP63/Deup1_N"/>
</dbReference>
<dbReference type="GO" id="GO:0030030">
    <property type="term" value="P:cell projection organization"/>
    <property type="evidence" value="ECO:0007669"/>
    <property type="project" value="UniProtKB-KW"/>
</dbReference>
<name>A0A8C3RRW5_CHESE</name>